<dbReference type="SMART" id="SM00490">
    <property type="entry name" value="HELICc"/>
    <property type="match status" value="1"/>
</dbReference>
<evidence type="ECO:0000259" key="2">
    <source>
        <dbReference type="PROSITE" id="PS51192"/>
    </source>
</evidence>
<dbReference type="eggNOG" id="COG0553">
    <property type="taxonomic scope" value="Bacteria"/>
</dbReference>
<dbReference type="CDD" id="cd18793">
    <property type="entry name" value="SF2_C_SNF"/>
    <property type="match status" value="1"/>
</dbReference>
<feature type="domain" description="Helicase ATP-binding" evidence="2">
    <location>
        <begin position="673"/>
        <end position="831"/>
    </location>
</feature>
<dbReference type="GO" id="GO:0005524">
    <property type="term" value="F:ATP binding"/>
    <property type="evidence" value="ECO:0007669"/>
    <property type="project" value="InterPro"/>
</dbReference>
<dbReference type="InterPro" id="IPR049730">
    <property type="entry name" value="SNF2/RAD54-like_C"/>
</dbReference>
<dbReference type="AlphaFoldDB" id="F4C7W8"/>
<name>F4C7W8_SPHS2</name>
<reference evidence="4" key="1">
    <citation type="submission" date="2011-03" db="EMBL/GenBank/DDBJ databases">
        <title>Complete sequence of Sphingobacterium sp. 21.</title>
        <authorList>
            <consortium name="US DOE Joint Genome Institute"/>
            <person name="Lucas S."/>
            <person name="Copeland A."/>
            <person name="Lapidus A."/>
            <person name="Cheng J.-F."/>
            <person name="Goodwin L."/>
            <person name="Pitluck S."/>
            <person name="Davenport K."/>
            <person name="Detter J.C."/>
            <person name="Han C."/>
            <person name="Tapia R."/>
            <person name="Land M."/>
            <person name="Hauser L."/>
            <person name="Kyrpides N."/>
            <person name="Ivanova N."/>
            <person name="Ovchinnikova G."/>
            <person name="Pagani I."/>
            <person name="Siebers A.K."/>
            <person name="Allgaier M."/>
            <person name="Thelen M.P."/>
            <person name="Hugenholtz P."/>
            <person name="Woyke T."/>
        </authorList>
    </citation>
    <scope>NUCLEOTIDE SEQUENCE</scope>
    <source>
        <strain evidence="4">21</strain>
    </source>
</reference>
<dbReference type="HOGENOM" id="CLU_000315_21_3_10"/>
<dbReference type="SMART" id="SM00487">
    <property type="entry name" value="DEXDc"/>
    <property type="match status" value="1"/>
</dbReference>
<dbReference type="InterPro" id="IPR038718">
    <property type="entry name" value="SNF2-like_sf"/>
</dbReference>
<dbReference type="Gene3D" id="3.40.50.300">
    <property type="entry name" value="P-loop containing nucleotide triphosphate hydrolases"/>
    <property type="match status" value="1"/>
</dbReference>
<dbReference type="InterPro" id="IPR000330">
    <property type="entry name" value="SNF2_N"/>
</dbReference>
<evidence type="ECO:0000259" key="3">
    <source>
        <dbReference type="PROSITE" id="PS51194"/>
    </source>
</evidence>
<accession>F4C7W8</accession>
<evidence type="ECO:0000313" key="4">
    <source>
        <dbReference type="EMBL" id="ADZ77105.1"/>
    </source>
</evidence>
<sequence length="1121" mass="130561">MTFTDKIIDSEEASYTIEGFADEQLSEILMYKHSSDQLVPNASVHVKQLSIDRGVFDYSHPNLHTAQIRVWTDRIEKRLHFHCTCLETPLRMCQHSNRVLYEIIKNTDIRFFFDGISRHVRVRQVARDYGLEDEADITSHFHMHYVENKLILTPKIQGLLKITDENVRYLKGKLLPDVKPAFREQNLEGKVILIYPHRHYGHLTIQLGELAFAVNGKVKALVNTIDATTLLWHEKRPEYIRFLAALSRFPQPTKEPYNEDDIRALHEIVKNPFDMPVYYQGNSKQFQAKNFSRVNLQVIGADQFTLGIRKKDSLYQISPLLQIADQWYSMQELVFAFDCFLHIGKTFYAFKNHNVWRVCRFFKNLGTDLIVHASKYHLLQSELLDKVSDTLKVNYAFLTEGYDQSSMETPVQATERIIYLSESENYIVIEPVMRYGTVEIPIRSKRPVYGKDDYGNSFLIRRNDEQELQFLSFILKQHPYFPEQLDDDLLYFYLHQDRFFDGNWFLEAFEQWQIEKIAVMGYDKLSISKRSPYKAAINIEVTSGINWFNTRVKISYGSKVARLRDLEKAVRNKSNYVLLDDGTYGILPAEWLHKFEQFFSLGRREGDLLKTAKINFQALQSAYETDMFDSGVKQELLLFKQWSNQEEDPSLKIPEGFIGKLRPYQLDGVKWLHSLSRLGFGGCLADDMGLGKSIQIIAFLLLKKEEGKSGTNLIVVPATLLTNWLQEFEKFAPSLRIFLWHGGQRDQNHTIDSWDVVLTTYGTMVSDLDRFQEIEFDHLFLDESQHIKNPLSQRYRAANRLKAKIKIAVTGTPLENNTFDLFGQLSFACPGLLGNKRYFRDVYSTPIDKFGENRRLEELLHKIKPFVLRRTKAEVMDDLPEKTEMVMYCEMGEEQRRIYDVYEKEFRSYISAQTEEELSNKSAVVLKGLMRLRQICNSPLLLKDKYSNVPNAAKIEWLIEEIGQRSVQHKILLFSQYVHMLDLVEDQLHKQGLQTLKMTGSTKVKDREGLIEQFKLDGRVKVFLMSLKVGGVGLNLTEADYVYLIDPWWNPAVEDQAIDRIYRMGQKKNVIAVRLICKETIEEKVLQLQQSKSELFTKLIDSITLTKTSFSKEALLQLLSR</sequence>
<gene>
    <name evidence="4" type="ordered locus">Sph21_0523</name>
</gene>
<protein>
    <submittedName>
        <fullName evidence="4">SNF2-related protein</fullName>
    </submittedName>
</protein>
<dbReference type="InterPro" id="IPR027417">
    <property type="entry name" value="P-loop_NTPase"/>
</dbReference>
<proteinExistence type="predicted"/>
<feature type="domain" description="Helicase C-terminal" evidence="3">
    <location>
        <begin position="954"/>
        <end position="1111"/>
    </location>
</feature>
<dbReference type="PANTHER" id="PTHR10799">
    <property type="entry name" value="SNF2/RAD54 HELICASE FAMILY"/>
    <property type="match status" value="1"/>
</dbReference>
<dbReference type="PATRIC" id="fig|743722.3.peg.570"/>
<dbReference type="KEGG" id="shg:Sph21_0523"/>
<evidence type="ECO:0000256" key="1">
    <source>
        <dbReference type="ARBA" id="ARBA00022801"/>
    </source>
</evidence>
<dbReference type="Gene3D" id="3.40.50.10810">
    <property type="entry name" value="Tandem AAA-ATPase domain"/>
    <property type="match status" value="1"/>
</dbReference>
<dbReference type="STRING" id="743722.Sph21_0523"/>
<dbReference type="PROSITE" id="PS51194">
    <property type="entry name" value="HELICASE_CTER"/>
    <property type="match status" value="1"/>
</dbReference>
<dbReference type="SUPFAM" id="SSF52540">
    <property type="entry name" value="P-loop containing nucleoside triphosphate hydrolases"/>
    <property type="match status" value="2"/>
</dbReference>
<dbReference type="OrthoDB" id="9760715at2"/>
<organism evidence="4">
    <name type="scientific">Sphingobacterium sp. (strain 21)</name>
    <dbReference type="NCBI Taxonomy" id="743722"/>
    <lineage>
        <taxon>Bacteria</taxon>
        <taxon>Pseudomonadati</taxon>
        <taxon>Bacteroidota</taxon>
        <taxon>Sphingobacteriia</taxon>
        <taxon>Sphingobacteriales</taxon>
        <taxon>Sphingobacteriaceae</taxon>
        <taxon>Sphingobacterium</taxon>
    </lineage>
</organism>
<dbReference type="GO" id="GO:0016787">
    <property type="term" value="F:hydrolase activity"/>
    <property type="evidence" value="ECO:0007669"/>
    <property type="project" value="UniProtKB-KW"/>
</dbReference>
<keyword evidence="1" id="KW-0378">Hydrolase</keyword>
<dbReference type="InterPro" id="IPR001650">
    <property type="entry name" value="Helicase_C-like"/>
</dbReference>
<dbReference type="Pfam" id="PF00271">
    <property type="entry name" value="Helicase_C"/>
    <property type="match status" value="1"/>
</dbReference>
<dbReference type="Pfam" id="PF00176">
    <property type="entry name" value="SNF2-rel_dom"/>
    <property type="match status" value="1"/>
</dbReference>
<dbReference type="PROSITE" id="PS51192">
    <property type="entry name" value="HELICASE_ATP_BIND_1"/>
    <property type="match status" value="1"/>
</dbReference>
<dbReference type="EMBL" id="CP002584">
    <property type="protein sequence ID" value="ADZ77105.1"/>
    <property type="molecule type" value="Genomic_DNA"/>
</dbReference>
<dbReference type="InterPro" id="IPR014001">
    <property type="entry name" value="Helicase_ATP-bd"/>
</dbReference>